<dbReference type="InterPro" id="IPR024370">
    <property type="entry name" value="PBP_domain"/>
</dbReference>
<comment type="caution">
    <text evidence="5">The sequence shown here is derived from an EMBL/GenBank/DDBJ whole genome shotgun (WGS) entry which is preliminary data.</text>
</comment>
<feature type="compositionally biased region" description="Gly residues" evidence="3">
    <location>
        <begin position="35"/>
        <end position="54"/>
    </location>
</feature>
<dbReference type="Proteomes" id="UP001596406">
    <property type="component" value="Unassembled WGS sequence"/>
</dbReference>
<dbReference type="NCBIfam" id="TIGR01409">
    <property type="entry name" value="TAT_signal_seq"/>
    <property type="match status" value="1"/>
</dbReference>
<dbReference type="PROSITE" id="PS51257">
    <property type="entry name" value="PROKAR_LIPOPROTEIN"/>
    <property type="match status" value="1"/>
</dbReference>
<dbReference type="AlphaFoldDB" id="A0ABD5UCQ2"/>
<organism evidence="5 6">
    <name type="scientific">Halomarina ordinaria</name>
    <dbReference type="NCBI Taxonomy" id="3033939"/>
    <lineage>
        <taxon>Archaea</taxon>
        <taxon>Methanobacteriati</taxon>
        <taxon>Methanobacteriota</taxon>
        <taxon>Stenosarchaea group</taxon>
        <taxon>Halobacteria</taxon>
        <taxon>Halobacteriales</taxon>
        <taxon>Natronomonadaceae</taxon>
        <taxon>Halomarina</taxon>
    </lineage>
</organism>
<protein>
    <submittedName>
        <fullName evidence="5">PstS family phosphate ABC transporter substrate-binding protein</fullName>
    </submittedName>
</protein>
<evidence type="ECO:0000256" key="1">
    <source>
        <dbReference type="ARBA" id="ARBA00022448"/>
    </source>
</evidence>
<evidence type="ECO:0000313" key="6">
    <source>
        <dbReference type="Proteomes" id="UP001596406"/>
    </source>
</evidence>
<keyword evidence="2" id="KW-0732">Signal</keyword>
<feature type="region of interest" description="Disordered" evidence="3">
    <location>
        <begin position="35"/>
        <end position="55"/>
    </location>
</feature>
<feature type="domain" description="PBP" evidence="4">
    <location>
        <begin position="49"/>
        <end position="303"/>
    </location>
</feature>
<dbReference type="PANTHER" id="PTHR30570:SF1">
    <property type="entry name" value="PHOSPHATE-BINDING PROTEIN PSTS"/>
    <property type="match status" value="1"/>
</dbReference>
<dbReference type="InterPro" id="IPR011862">
    <property type="entry name" value="Phos-bd"/>
</dbReference>
<dbReference type="SUPFAM" id="SSF53850">
    <property type="entry name" value="Periplasmic binding protein-like II"/>
    <property type="match status" value="1"/>
</dbReference>
<keyword evidence="1" id="KW-0813">Transport</keyword>
<dbReference type="InterPro" id="IPR050811">
    <property type="entry name" value="Phosphate_ABC_transporter"/>
</dbReference>
<dbReference type="RefSeq" id="WP_304448727.1">
    <property type="nucleotide sequence ID" value="NZ_JARRAH010000001.1"/>
</dbReference>
<dbReference type="EMBL" id="JBHSXM010000001">
    <property type="protein sequence ID" value="MFC6837057.1"/>
    <property type="molecule type" value="Genomic_DNA"/>
</dbReference>
<dbReference type="PANTHER" id="PTHR30570">
    <property type="entry name" value="PERIPLASMIC PHOSPHATE BINDING COMPONENT OF PHOSPHATE ABC TRANSPORTER"/>
    <property type="match status" value="1"/>
</dbReference>
<dbReference type="Gene3D" id="3.40.190.10">
    <property type="entry name" value="Periplasmic binding protein-like II"/>
    <property type="match status" value="2"/>
</dbReference>
<accession>A0ABD5UCQ2</accession>
<dbReference type="NCBIfam" id="TIGR02136">
    <property type="entry name" value="ptsS_2"/>
    <property type="match status" value="1"/>
</dbReference>
<proteinExistence type="predicted"/>
<sequence length="335" mass="35853">MADDSIRGISRRKFIAASGTAGALALAGCTQQNTGGGGGGDDNGSGNGSGGGSLSGEVIITGSSTVFPVSNEFAELFMDEHPDVNVTVDSTGSGGGFENNFCPGDSDINGASRPITDEEVENCESNDVTPVEFQVASDALTVAVNNEADWVDSMTFDELSQIWRDDGAQMWSDVRDDWPDEELELFGPASTSGTYDWFNENVIGEDYQHTAEHEPTEEDNLIVQGIQDSQYAMGYFGYAYYSENEDSVKAVEIREEEGDDPVAPSLDAASEGTYPLARPLFIYASEAAAEREEVAAFLEFYIENSGNDTVAEIGYVPAGDDVIEENMETLEEISG</sequence>
<name>A0ABD5UCQ2_9EURY</name>
<dbReference type="CDD" id="cd13654">
    <property type="entry name" value="PBP2_phosphate_like_2"/>
    <property type="match status" value="1"/>
</dbReference>
<dbReference type="Pfam" id="PF12849">
    <property type="entry name" value="PBP_like_2"/>
    <property type="match status" value="1"/>
</dbReference>
<evidence type="ECO:0000256" key="3">
    <source>
        <dbReference type="SAM" id="MobiDB-lite"/>
    </source>
</evidence>
<reference evidence="5 6" key="1">
    <citation type="journal article" date="2019" name="Int. J. Syst. Evol. Microbiol.">
        <title>The Global Catalogue of Microorganisms (GCM) 10K type strain sequencing project: providing services to taxonomists for standard genome sequencing and annotation.</title>
        <authorList>
            <consortium name="The Broad Institute Genomics Platform"/>
            <consortium name="The Broad Institute Genome Sequencing Center for Infectious Disease"/>
            <person name="Wu L."/>
            <person name="Ma J."/>
        </authorList>
    </citation>
    <scope>NUCLEOTIDE SEQUENCE [LARGE SCALE GENOMIC DNA]</scope>
    <source>
        <strain evidence="5 6">PSRA2</strain>
    </source>
</reference>
<keyword evidence="6" id="KW-1185">Reference proteome</keyword>
<evidence type="ECO:0000256" key="2">
    <source>
        <dbReference type="ARBA" id="ARBA00022729"/>
    </source>
</evidence>
<evidence type="ECO:0000313" key="5">
    <source>
        <dbReference type="EMBL" id="MFC6837057.1"/>
    </source>
</evidence>
<gene>
    <name evidence="5" type="ORF">ACFQHK_11130</name>
</gene>
<evidence type="ECO:0000259" key="4">
    <source>
        <dbReference type="Pfam" id="PF12849"/>
    </source>
</evidence>
<dbReference type="InterPro" id="IPR019546">
    <property type="entry name" value="TAT_signal_bac_arc"/>
</dbReference>